<feature type="compositionally biased region" description="Low complexity" evidence="1">
    <location>
        <begin position="144"/>
        <end position="159"/>
    </location>
</feature>
<dbReference type="PANTHER" id="PTHR22055">
    <property type="entry name" value="28 KDA HEAT- AND ACID-STABLE PHOSPHOPROTEIN PDGF-ASSOCIATED PROTEIN"/>
    <property type="match status" value="1"/>
</dbReference>
<feature type="domain" description="Casein kinase substrate phosphoprotein PP28" evidence="2">
    <location>
        <begin position="82"/>
        <end position="138"/>
    </location>
</feature>
<evidence type="ECO:0000313" key="3">
    <source>
        <dbReference type="EMBL" id="JAP56930.1"/>
    </source>
</evidence>
<dbReference type="GO" id="GO:0016301">
    <property type="term" value="F:kinase activity"/>
    <property type="evidence" value="ECO:0007669"/>
    <property type="project" value="UniProtKB-KW"/>
</dbReference>
<feature type="compositionally biased region" description="Basic residues" evidence="1">
    <location>
        <begin position="1"/>
        <end position="13"/>
    </location>
</feature>
<name>A0A0X3Q0H1_SCHSO</name>
<evidence type="ECO:0000256" key="1">
    <source>
        <dbReference type="SAM" id="MobiDB-lite"/>
    </source>
</evidence>
<gene>
    <name evidence="3" type="ORF">TR13494</name>
</gene>
<feature type="compositionally biased region" description="Acidic residues" evidence="1">
    <location>
        <begin position="35"/>
        <end position="54"/>
    </location>
</feature>
<proteinExistence type="predicted"/>
<dbReference type="InterPro" id="IPR039876">
    <property type="entry name" value="HAP28"/>
</dbReference>
<evidence type="ECO:0000259" key="2">
    <source>
        <dbReference type="Pfam" id="PF10252"/>
    </source>
</evidence>
<dbReference type="AlphaFoldDB" id="A0A0X3Q0H1"/>
<feature type="compositionally biased region" description="Basic and acidic residues" evidence="1">
    <location>
        <begin position="126"/>
        <end position="143"/>
    </location>
</feature>
<feature type="region of interest" description="Disordered" evidence="1">
    <location>
        <begin position="126"/>
        <end position="193"/>
    </location>
</feature>
<sequence length="193" mass="21395">MRGKGKYHKRRGHIAPSEDSQTPGVATHWRKGDEESSEEDADEVEKEEGAEEEAKEVKAKGVSHLIETKNPNRIGASRNIFDESAPMSRREREAMELANMDPLKLKSDEELARDLARLSLIRKEREEAAKKREEEKKAKEAERAAAQARAQERLAALQQKGKKKSGGGKPKTSTRTDPPVNSSATPSVPATES</sequence>
<protein>
    <submittedName>
        <fullName evidence="3">Casein kinase substrate phosphoprotein PP28</fullName>
    </submittedName>
</protein>
<feature type="region of interest" description="Disordered" evidence="1">
    <location>
        <begin position="1"/>
        <end position="88"/>
    </location>
</feature>
<keyword evidence="3" id="KW-0808">Transferase</keyword>
<accession>A0A0X3Q0H1</accession>
<dbReference type="EMBL" id="GEEE01006295">
    <property type="protein sequence ID" value="JAP56930.1"/>
    <property type="molecule type" value="Transcribed_RNA"/>
</dbReference>
<keyword evidence="3" id="KW-0418">Kinase</keyword>
<feature type="compositionally biased region" description="Polar residues" evidence="1">
    <location>
        <begin position="173"/>
        <end position="193"/>
    </location>
</feature>
<organism evidence="3">
    <name type="scientific">Schistocephalus solidus</name>
    <name type="common">Tapeworm</name>
    <dbReference type="NCBI Taxonomy" id="70667"/>
    <lineage>
        <taxon>Eukaryota</taxon>
        <taxon>Metazoa</taxon>
        <taxon>Spiralia</taxon>
        <taxon>Lophotrochozoa</taxon>
        <taxon>Platyhelminthes</taxon>
        <taxon>Cestoda</taxon>
        <taxon>Eucestoda</taxon>
        <taxon>Diphyllobothriidea</taxon>
        <taxon>Diphyllobothriidae</taxon>
        <taxon>Schistocephalus</taxon>
    </lineage>
</organism>
<dbReference type="InterPro" id="IPR019380">
    <property type="entry name" value="Casein_kinase_sb_PP28"/>
</dbReference>
<reference evidence="3" key="1">
    <citation type="submission" date="2016-01" db="EMBL/GenBank/DDBJ databases">
        <title>Reference transcriptome for the parasite Schistocephalus solidus: insights into the molecular evolution of parasitism.</title>
        <authorList>
            <person name="Hebert F.O."/>
            <person name="Grambauer S."/>
            <person name="Barber I."/>
            <person name="Landry C.R."/>
            <person name="Aubin-Horth N."/>
        </authorList>
    </citation>
    <scope>NUCLEOTIDE SEQUENCE</scope>
</reference>
<dbReference type="Pfam" id="PF10252">
    <property type="entry name" value="PP28"/>
    <property type="match status" value="1"/>
</dbReference>